<evidence type="ECO:0000313" key="2">
    <source>
        <dbReference type="EMBL" id="VDP22490.1"/>
    </source>
</evidence>
<accession>A0A3P8BWF2</accession>
<evidence type="ECO:0000313" key="4">
    <source>
        <dbReference type="WBParaSite" id="HPBE_0002092401-mRNA-1"/>
    </source>
</evidence>
<dbReference type="PRINTS" id="PR01217">
    <property type="entry name" value="PRICHEXTENSN"/>
</dbReference>
<dbReference type="EMBL" id="UZAH01032549">
    <property type="protein sequence ID" value="VDP22490.1"/>
    <property type="molecule type" value="Genomic_DNA"/>
</dbReference>
<feature type="region of interest" description="Disordered" evidence="1">
    <location>
        <begin position="207"/>
        <end position="233"/>
    </location>
</feature>
<organism evidence="2">
    <name type="scientific">Heligmosomoides polygyrus</name>
    <name type="common">Parasitic roundworm</name>
    <dbReference type="NCBI Taxonomy" id="6339"/>
    <lineage>
        <taxon>Eukaryota</taxon>
        <taxon>Metazoa</taxon>
        <taxon>Ecdysozoa</taxon>
        <taxon>Nematoda</taxon>
        <taxon>Chromadorea</taxon>
        <taxon>Rhabditida</taxon>
        <taxon>Rhabditina</taxon>
        <taxon>Rhabditomorpha</taxon>
        <taxon>Strongyloidea</taxon>
        <taxon>Heligmosomidae</taxon>
        <taxon>Heligmosomoides</taxon>
    </lineage>
</organism>
<dbReference type="Proteomes" id="UP000050761">
    <property type="component" value="Unassembled WGS sequence"/>
</dbReference>
<evidence type="ECO:0000313" key="3">
    <source>
        <dbReference type="Proteomes" id="UP000050761"/>
    </source>
</evidence>
<sequence>MDAIARYLQKPVLWTLIYADDITLACEDKVNWSESSIKVNSIELPRTSVFKYLGSAVASDGNLMIEVNSRVSAAWSKWRSLTGVKCVLQVEEGDMHWLLFLAMLLYQEAGSVNGINGATASHEAALIAGKLDDVTNSSVDNSLKDLHAVRKQANRTVIGTVCRTALLLPKQNRCTLAPAVRSRREAYNLHRPAAVSYVREQVQILGSPDSSYIPAPPPPPPPAPPSLPPPSPYGPVPPPPPPPPHSPYGLPAPPPPPPPPYGPPPPPLPPPPPPPPHPYGGPPPPLPPPMYPPPPPWWQYQYFENLQPFPSYSQPTGYYERSHYPWNGNTPPMENTRNTPPAVFERPQHSNEPYPEEAPQTNNQAGKEDLMAVFMNVSGNVPGFLREATSSGAGNAYS</sequence>
<evidence type="ECO:0000256" key="1">
    <source>
        <dbReference type="SAM" id="MobiDB-lite"/>
    </source>
</evidence>
<dbReference type="AlphaFoldDB" id="A0A3P8BWF2"/>
<dbReference type="WBParaSite" id="HPBE_0002092401-mRNA-1">
    <property type="protein sequence ID" value="HPBE_0002092401-mRNA-1"/>
    <property type="gene ID" value="HPBE_0002092401"/>
</dbReference>
<reference evidence="2 3" key="1">
    <citation type="submission" date="2018-11" db="EMBL/GenBank/DDBJ databases">
        <authorList>
            <consortium name="Pathogen Informatics"/>
        </authorList>
    </citation>
    <scope>NUCLEOTIDE SEQUENCE [LARGE SCALE GENOMIC DNA]</scope>
</reference>
<name>A0A3P8BWF2_HELPZ</name>
<feature type="compositionally biased region" description="Pro residues" evidence="1">
    <location>
        <begin position="214"/>
        <end position="233"/>
    </location>
</feature>
<proteinExistence type="predicted"/>
<feature type="compositionally biased region" description="Polar residues" evidence="1">
    <location>
        <begin position="329"/>
        <end position="339"/>
    </location>
</feature>
<feature type="region of interest" description="Disordered" evidence="1">
    <location>
        <begin position="329"/>
        <end position="363"/>
    </location>
</feature>
<keyword evidence="3" id="KW-1185">Reference proteome</keyword>
<dbReference type="OrthoDB" id="5835567at2759"/>
<gene>
    <name evidence="2" type="ORF">HPBE_LOCUS20923</name>
</gene>
<protein>
    <submittedName>
        <fullName evidence="4">Reverse transcriptase domain-containing protein</fullName>
    </submittedName>
</protein>
<reference evidence="4" key="2">
    <citation type="submission" date="2019-09" db="UniProtKB">
        <authorList>
            <consortium name="WormBaseParasite"/>
        </authorList>
    </citation>
    <scope>IDENTIFICATION</scope>
</reference>